<keyword evidence="2" id="KW-0812">Transmembrane</keyword>
<evidence type="ECO:0000313" key="3">
    <source>
        <dbReference type="EMBL" id="OGY42250.1"/>
    </source>
</evidence>
<proteinExistence type="predicted"/>
<evidence type="ECO:0000256" key="1">
    <source>
        <dbReference type="SAM" id="Coils"/>
    </source>
</evidence>
<feature type="transmembrane region" description="Helical" evidence="2">
    <location>
        <begin position="38"/>
        <end position="64"/>
    </location>
</feature>
<name>A0A1G1XRL8_9BACT</name>
<keyword evidence="1" id="KW-0175">Coiled coil</keyword>
<accession>A0A1G1XRL8</accession>
<dbReference type="EMBL" id="MHHZ01000006">
    <property type="protein sequence ID" value="OGY42250.1"/>
    <property type="molecule type" value="Genomic_DNA"/>
</dbReference>
<reference evidence="3 4" key="1">
    <citation type="journal article" date="2016" name="Nat. Commun.">
        <title>Thousands of microbial genomes shed light on interconnected biogeochemical processes in an aquifer system.</title>
        <authorList>
            <person name="Anantharaman K."/>
            <person name="Brown C.T."/>
            <person name="Hug L.A."/>
            <person name="Sharon I."/>
            <person name="Castelle C.J."/>
            <person name="Probst A.J."/>
            <person name="Thomas B.C."/>
            <person name="Singh A."/>
            <person name="Wilkins M.J."/>
            <person name="Karaoz U."/>
            <person name="Brodie E.L."/>
            <person name="Williams K.H."/>
            <person name="Hubbard S.S."/>
            <person name="Banfield J.F."/>
        </authorList>
    </citation>
    <scope>NUCLEOTIDE SEQUENCE [LARGE SCALE GENOMIC DNA]</scope>
</reference>
<sequence>MARVENNNQPEQKEEFDKMEGEIEQLKKELKRKQSKKFFNCGTCSIIFIIIFLILAGFILFLLAKSGLAKIPVFSDYFFQEPQPSYTVKSIKYTENDFIASLKDKAVREAAKQKKYENFSFDFELTDEESTALLRSQIAKQQNLKESIEFIQLAGRSQNMELFIKFKNNIYLILEIDPKIKNEKVDIGVKNFKIGKLSLPPIIAKFVIANIGESTLNSILGAFKGSIKIQEIRLGENKVVFQININNLNQFKNAF</sequence>
<evidence type="ECO:0000313" key="4">
    <source>
        <dbReference type="Proteomes" id="UP000176498"/>
    </source>
</evidence>
<dbReference type="AlphaFoldDB" id="A0A1G1XRL8"/>
<comment type="caution">
    <text evidence="3">The sequence shown here is derived from an EMBL/GenBank/DDBJ whole genome shotgun (WGS) entry which is preliminary data.</text>
</comment>
<evidence type="ECO:0000256" key="2">
    <source>
        <dbReference type="SAM" id="Phobius"/>
    </source>
</evidence>
<protein>
    <submittedName>
        <fullName evidence="3">Uncharacterized protein</fullName>
    </submittedName>
</protein>
<gene>
    <name evidence="3" type="ORF">A2Y82_00520</name>
</gene>
<keyword evidence="2" id="KW-1133">Transmembrane helix</keyword>
<keyword evidence="2" id="KW-0472">Membrane</keyword>
<feature type="coiled-coil region" evidence="1">
    <location>
        <begin position="9"/>
        <end position="36"/>
    </location>
</feature>
<organism evidence="3 4">
    <name type="scientific">Candidatus Buchananbacteria bacterium RBG_13_36_9</name>
    <dbReference type="NCBI Taxonomy" id="1797530"/>
    <lineage>
        <taxon>Bacteria</taxon>
        <taxon>Candidatus Buchananiibacteriota</taxon>
    </lineage>
</organism>
<dbReference type="Proteomes" id="UP000176498">
    <property type="component" value="Unassembled WGS sequence"/>
</dbReference>